<dbReference type="SMART" id="SM00325">
    <property type="entry name" value="RhoGEF"/>
    <property type="match status" value="1"/>
</dbReference>
<dbReference type="InterPro" id="IPR035899">
    <property type="entry name" value="DBL_dom_sf"/>
</dbReference>
<dbReference type="GO" id="GO:0005085">
    <property type="term" value="F:guanyl-nucleotide exchange factor activity"/>
    <property type="evidence" value="ECO:0007669"/>
    <property type="project" value="InterPro"/>
</dbReference>
<feature type="domain" description="DH" evidence="1">
    <location>
        <begin position="111"/>
        <end position="300"/>
    </location>
</feature>
<dbReference type="GO" id="GO:0005737">
    <property type="term" value="C:cytoplasm"/>
    <property type="evidence" value="ECO:0007669"/>
    <property type="project" value="TreeGrafter"/>
</dbReference>
<dbReference type="SMART" id="SM00233">
    <property type="entry name" value="PH"/>
    <property type="match status" value="1"/>
</dbReference>
<dbReference type="AlphaFoldDB" id="A0A7S4MGL8"/>
<evidence type="ECO:0000259" key="1">
    <source>
        <dbReference type="PROSITE" id="PS50010"/>
    </source>
</evidence>
<dbReference type="InterPro" id="IPR051092">
    <property type="entry name" value="FYVE_RhoGEF_PH"/>
</dbReference>
<dbReference type="PANTHER" id="PTHR12673:SF159">
    <property type="entry name" value="LD03170P"/>
    <property type="match status" value="1"/>
</dbReference>
<dbReference type="InterPro" id="IPR011993">
    <property type="entry name" value="PH-like_dom_sf"/>
</dbReference>
<proteinExistence type="predicted"/>
<dbReference type="PROSITE" id="PS50010">
    <property type="entry name" value="DH_2"/>
    <property type="match status" value="1"/>
</dbReference>
<gene>
    <name evidence="2" type="ORF">VSP0166_LOCUS9442</name>
</gene>
<sequence>MQGREWERLALQHKREFDALFERQFESMQAIMKNQDKLVGDATNVVSGWQPFYLQRDYEPLGAPPEGTYSSKQMDSIRKLQLILHRRYITKKWKNLHNLYSQTPDGVIAVQRWKAVQALILTERKFCSTLQHVNNYYAVPLLQQEAGGSVSLKDLQGIFSNLFLLLKSNQKFLHSLEIQYHRYPLKPMHLGSSFENLATHISEYEKYIDRYTNALSILSQLQKIRPFNDWLENIAPLPGANRSNTPSFAELLIAPVRRIGQYEALYASIAKNTPKEHAEYDDIKSGSEKAAQIAMQTNIVVSQAEGVLQVYDIQSKFTGLVPNLVKPYRRFLRYDCLNEVGEQAEERFVALFNDCIVIASADESSNAIGSYKFLRTIPLHKASAKSIPDLPPSKIRVNETNTNSVLTAFINCIMLGTTSGVVSFSCRTKQVRETWLTELQKVIENLDSNFFSFDATESDDKKKEGFLLVCEKGTNSWANRWCSLEHGALNICNSYVCY</sequence>
<protein>
    <recommendedName>
        <fullName evidence="1">DH domain-containing protein</fullName>
    </recommendedName>
</protein>
<reference evidence="2" key="1">
    <citation type="submission" date="2021-01" db="EMBL/GenBank/DDBJ databases">
        <authorList>
            <person name="Corre E."/>
            <person name="Pelletier E."/>
            <person name="Niang G."/>
            <person name="Scheremetjew M."/>
            <person name="Finn R."/>
            <person name="Kale V."/>
            <person name="Holt S."/>
            <person name="Cochrane G."/>
            <person name="Meng A."/>
            <person name="Brown T."/>
            <person name="Cohen L."/>
        </authorList>
    </citation>
    <scope>NUCLEOTIDE SEQUENCE</scope>
    <source>
        <strain evidence="2">DIVA3 518/3/11/1/6</strain>
    </source>
</reference>
<dbReference type="InterPro" id="IPR001849">
    <property type="entry name" value="PH_domain"/>
</dbReference>
<dbReference type="SUPFAM" id="SSF48065">
    <property type="entry name" value="DBL homology domain (DH-domain)"/>
    <property type="match status" value="1"/>
</dbReference>
<dbReference type="EMBL" id="HBKP01013304">
    <property type="protein sequence ID" value="CAE2221862.1"/>
    <property type="molecule type" value="Transcribed_RNA"/>
</dbReference>
<dbReference type="InterPro" id="IPR000219">
    <property type="entry name" value="DH_dom"/>
</dbReference>
<evidence type="ECO:0000313" key="2">
    <source>
        <dbReference type="EMBL" id="CAE2221862.1"/>
    </source>
</evidence>
<accession>A0A7S4MGL8</accession>
<organism evidence="2">
    <name type="scientific">Vannella robusta</name>
    <dbReference type="NCBI Taxonomy" id="1487602"/>
    <lineage>
        <taxon>Eukaryota</taxon>
        <taxon>Amoebozoa</taxon>
        <taxon>Discosea</taxon>
        <taxon>Flabellinia</taxon>
        <taxon>Vannellidae</taxon>
        <taxon>Vannella</taxon>
    </lineage>
</organism>
<dbReference type="Pfam" id="PF00621">
    <property type="entry name" value="RhoGEF"/>
    <property type="match status" value="1"/>
</dbReference>
<name>A0A7S4MGL8_9EUKA</name>
<dbReference type="SUPFAM" id="SSF50729">
    <property type="entry name" value="PH domain-like"/>
    <property type="match status" value="1"/>
</dbReference>
<dbReference type="Gene3D" id="2.30.29.30">
    <property type="entry name" value="Pleckstrin-homology domain (PH domain)/Phosphotyrosine-binding domain (PTB)"/>
    <property type="match status" value="1"/>
</dbReference>
<dbReference type="PANTHER" id="PTHR12673">
    <property type="entry name" value="FACIOGENITAL DYSPLASIA PROTEIN"/>
    <property type="match status" value="1"/>
</dbReference>
<dbReference type="Gene3D" id="1.20.900.10">
    <property type="entry name" value="Dbl homology (DH) domain"/>
    <property type="match status" value="1"/>
</dbReference>